<keyword evidence="3" id="KW-1185">Reference proteome</keyword>
<gene>
    <name evidence="2" type="primary">cobC</name>
    <name evidence="2" type="ORF">MBHS_02023</name>
</gene>
<reference evidence="2 3" key="1">
    <citation type="submission" date="2016-10" db="EMBL/GenBank/DDBJ databases">
        <authorList>
            <person name="de Groot N.N."/>
        </authorList>
    </citation>
    <scope>NUCLEOTIDE SEQUENCE [LARGE SCALE GENOMIC DNA]</scope>
    <source>
        <strain evidence="2">MBHS1</strain>
    </source>
</reference>
<evidence type="ECO:0000313" key="2">
    <source>
        <dbReference type="EMBL" id="SEH06168.1"/>
    </source>
</evidence>
<dbReference type="InterPro" id="IPR050275">
    <property type="entry name" value="PGM_Phosphatase"/>
</dbReference>
<feature type="binding site" evidence="1">
    <location>
        <begin position="10"/>
        <end position="17"/>
    </location>
    <ligand>
        <name>substrate</name>
    </ligand>
</feature>
<dbReference type="SUPFAM" id="SSF53254">
    <property type="entry name" value="Phosphoglycerate mutase-like"/>
    <property type="match status" value="1"/>
</dbReference>
<dbReference type="PANTHER" id="PTHR48100:SF1">
    <property type="entry name" value="HISTIDINE PHOSPHATASE FAMILY PROTEIN-RELATED"/>
    <property type="match status" value="1"/>
</dbReference>
<dbReference type="CDD" id="cd07067">
    <property type="entry name" value="HP_PGM_like"/>
    <property type="match status" value="1"/>
</dbReference>
<dbReference type="EMBL" id="FMSV02000440">
    <property type="protein sequence ID" value="SEH06168.1"/>
    <property type="molecule type" value="Genomic_DNA"/>
</dbReference>
<dbReference type="RefSeq" id="WP_177428416.1">
    <property type="nucleotide sequence ID" value="NZ_FMSV02000440.1"/>
</dbReference>
<dbReference type="Gene3D" id="3.40.50.1240">
    <property type="entry name" value="Phosphoglycerate mutase-like"/>
    <property type="match status" value="1"/>
</dbReference>
<dbReference type="SMART" id="SM00855">
    <property type="entry name" value="PGAM"/>
    <property type="match status" value="1"/>
</dbReference>
<dbReference type="PANTHER" id="PTHR48100">
    <property type="entry name" value="BROAD-SPECIFICITY PHOSPHATASE YOR283W-RELATED"/>
    <property type="match status" value="1"/>
</dbReference>
<dbReference type="InterPro" id="IPR029033">
    <property type="entry name" value="His_PPase_superfam"/>
</dbReference>
<dbReference type="GO" id="GO:0043755">
    <property type="term" value="F:alpha-ribazole phosphatase activity"/>
    <property type="evidence" value="ECO:0007669"/>
    <property type="project" value="UniProtKB-EC"/>
</dbReference>
<feature type="binding site" evidence="1">
    <location>
        <position position="60"/>
    </location>
    <ligand>
        <name>substrate</name>
    </ligand>
</feature>
<evidence type="ECO:0000313" key="3">
    <source>
        <dbReference type="Proteomes" id="UP000236724"/>
    </source>
</evidence>
<sequence>MNACHLVVVRQAETDWNAAGRIQGQADSPLSVKGQGQARCLAKNLQNQRFAALYSSDLSRARETMTIAMGQRVQHTTYLPCLRERHLGIFQGLTHVEAEALDAASHHAYLSNDPHFTIPSGESQQSFCSRSLQCLEDLANQHLGEDVLVITHGGVIGCLLRYTLGIPLRQVKHFRVDNAAIAHFTYSPESAWFMECWGDIRHLDERGFC</sequence>
<dbReference type="EC" id="3.1.3.73" evidence="2"/>
<dbReference type="Pfam" id="PF00300">
    <property type="entry name" value="His_Phos_1"/>
    <property type="match status" value="1"/>
</dbReference>
<dbReference type="Proteomes" id="UP000236724">
    <property type="component" value="Unassembled WGS sequence"/>
</dbReference>
<accession>A0A1H6F7Q9</accession>
<proteinExistence type="predicted"/>
<protein>
    <submittedName>
        <fullName evidence="2">Alpha-ribazole phosphatase</fullName>
        <ecNumber evidence="2">3.1.3.73</ecNumber>
    </submittedName>
</protein>
<name>A0A1H6F7Q9_9GAMM</name>
<dbReference type="InterPro" id="IPR013078">
    <property type="entry name" value="His_Pase_superF_clade-1"/>
</dbReference>
<evidence type="ECO:0000256" key="1">
    <source>
        <dbReference type="PIRSR" id="PIRSR613078-2"/>
    </source>
</evidence>
<dbReference type="AlphaFoldDB" id="A0A1H6F7Q9"/>
<keyword evidence="2" id="KW-0378">Hydrolase</keyword>
<dbReference type="GO" id="GO:0005737">
    <property type="term" value="C:cytoplasm"/>
    <property type="evidence" value="ECO:0007669"/>
    <property type="project" value="TreeGrafter"/>
</dbReference>
<dbReference type="PIRSF" id="PIRSF000709">
    <property type="entry name" value="6PFK_2-Ptase"/>
    <property type="match status" value="1"/>
</dbReference>
<organism evidence="2 3">
    <name type="scientific">Candidatus Venteria ishoeyi</name>
    <dbReference type="NCBI Taxonomy" id="1899563"/>
    <lineage>
        <taxon>Bacteria</taxon>
        <taxon>Pseudomonadati</taxon>
        <taxon>Pseudomonadota</taxon>
        <taxon>Gammaproteobacteria</taxon>
        <taxon>Thiotrichales</taxon>
        <taxon>Thiotrichaceae</taxon>
        <taxon>Venteria</taxon>
    </lineage>
</organism>